<evidence type="ECO:0000256" key="7">
    <source>
        <dbReference type="SAM" id="SignalP"/>
    </source>
</evidence>
<dbReference type="PRINTS" id="PR01217">
    <property type="entry name" value="PRICHEXTENSN"/>
</dbReference>
<feature type="compositionally biased region" description="Pro residues" evidence="6">
    <location>
        <begin position="434"/>
        <end position="452"/>
    </location>
</feature>
<evidence type="ECO:0008006" key="9">
    <source>
        <dbReference type="Google" id="ProtNLM"/>
    </source>
</evidence>
<accession>A0A4U5LSE0</accession>
<name>A0A4U5LSE0_POPAL</name>
<feature type="compositionally biased region" description="Pro residues" evidence="6">
    <location>
        <begin position="361"/>
        <end position="374"/>
    </location>
</feature>
<reference evidence="8" key="1">
    <citation type="submission" date="2018-10" db="EMBL/GenBank/DDBJ databases">
        <title>Population genomic analysis revealed the cold adaptation of white poplar.</title>
        <authorList>
            <person name="Liu Y.-J."/>
        </authorList>
    </citation>
    <scope>NUCLEOTIDE SEQUENCE [LARGE SCALE GENOMIC DNA]</scope>
    <source>
        <strain evidence="8">PAL-ZL1</strain>
    </source>
</reference>
<dbReference type="STRING" id="43335.A0A4U5LSE0"/>
<dbReference type="AlphaFoldDB" id="A0A4U5LSE0"/>
<dbReference type="Gene3D" id="3.80.10.10">
    <property type="entry name" value="Ribonuclease Inhibitor"/>
    <property type="match status" value="2"/>
</dbReference>
<dbReference type="GO" id="GO:0005576">
    <property type="term" value="C:extracellular region"/>
    <property type="evidence" value="ECO:0007669"/>
    <property type="project" value="UniProtKB-SubCell"/>
</dbReference>
<dbReference type="SUPFAM" id="SSF52058">
    <property type="entry name" value="L domain-like"/>
    <property type="match status" value="1"/>
</dbReference>
<evidence type="ECO:0000256" key="3">
    <source>
        <dbReference type="ARBA" id="ARBA00022614"/>
    </source>
</evidence>
<evidence type="ECO:0000256" key="6">
    <source>
        <dbReference type="SAM" id="MobiDB-lite"/>
    </source>
</evidence>
<keyword evidence="5" id="KW-0677">Repeat</keyword>
<comment type="subcellular location">
    <subcellularLocation>
        <location evidence="1">Secreted</location>
    </subcellularLocation>
</comment>
<evidence type="ECO:0000256" key="4">
    <source>
        <dbReference type="ARBA" id="ARBA00022729"/>
    </source>
</evidence>
<keyword evidence="3" id="KW-0433">Leucine-rich repeat</keyword>
<dbReference type="InterPro" id="IPR032675">
    <property type="entry name" value="LRR_dom_sf"/>
</dbReference>
<feature type="signal peptide" evidence="7">
    <location>
        <begin position="1"/>
        <end position="26"/>
    </location>
</feature>
<dbReference type="PANTHER" id="PTHR32093:SF115">
    <property type="entry name" value="LEUCINE-RICH REPEAT EXTENSIN-LIKE PROTEIN 2"/>
    <property type="match status" value="1"/>
</dbReference>
<dbReference type="PANTHER" id="PTHR32093">
    <property type="entry name" value="LEUCINE-RICH REPEAT EXTENSIN-LIKE PROTEIN 3-RELATED"/>
    <property type="match status" value="1"/>
</dbReference>
<dbReference type="EMBL" id="RCHU01001279">
    <property type="protein sequence ID" value="TKR58934.1"/>
    <property type="molecule type" value="Genomic_DNA"/>
</dbReference>
<gene>
    <name evidence="8" type="ORF">D5086_0000327740</name>
</gene>
<organism evidence="8">
    <name type="scientific">Populus alba</name>
    <name type="common">White poplar</name>
    <dbReference type="NCBI Taxonomy" id="43335"/>
    <lineage>
        <taxon>Eukaryota</taxon>
        <taxon>Viridiplantae</taxon>
        <taxon>Streptophyta</taxon>
        <taxon>Embryophyta</taxon>
        <taxon>Tracheophyta</taxon>
        <taxon>Spermatophyta</taxon>
        <taxon>Magnoliopsida</taxon>
        <taxon>eudicotyledons</taxon>
        <taxon>Gunneridae</taxon>
        <taxon>Pentapetalae</taxon>
        <taxon>rosids</taxon>
        <taxon>fabids</taxon>
        <taxon>Malpighiales</taxon>
        <taxon>Salicaceae</taxon>
        <taxon>Saliceae</taxon>
        <taxon>Populus</taxon>
    </lineage>
</organism>
<evidence type="ECO:0000313" key="8">
    <source>
        <dbReference type="EMBL" id="TKR58934.1"/>
    </source>
</evidence>
<evidence type="ECO:0000256" key="2">
    <source>
        <dbReference type="ARBA" id="ARBA00022525"/>
    </source>
</evidence>
<keyword evidence="4 7" id="KW-0732">Signal</keyword>
<feature type="chain" id="PRO_5020920207" description="Leucine-rich repeat extensin-like protein 2" evidence="7">
    <location>
        <begin position="27"/>
        <end position="452"/>
    </location>
</feature>
<proteinExistence type="predicted"/>
<feature type="compositionally biased region" description="Pro residues" evidence="6">
    <location>
        <begin position="383"/>
        <end position="393"/>
    </location>
</feature>
<feature type="region of interest" description="Disordered" evidence="6">
    <location>
        <begin position="276"/>
        <end position="452"/>
    </location>
</feature>
<comment type="caution">
    <text evidence="8">The sequence shown here is derived from an EMBL/GenBank/DDBJ whole genome shotgun (WGS) entry which is preliminary data.</text>
</comment>
<keyword evidence="2" id="KW-0964">Secreted</keyword>
<dbReference type="InterPro" id="IPR051582">
    <property type="entry name" value="LRR_extensin-like_regulator"/>
</dbReference>
<dbReference type="InterPro" id="IPR001611">
    <property type="entry name" value="Leu-rich_rpt"/>
</dbReference>
<evidence type="ECO:0000256" key="5">
    <source>
        <dbReference type="ARBA" id="ARBA00022737"/>
    </source>
</evidence>
<evidence type="ECO:0000256" key="1">
    <source>
        <dbReference type="ARBA" id="ARBA00004613"/>
    </source>
</evidence>
<dbReference type="Pfam" id="PF00560">
    <property type="entry name" value="LRR_1"/>
    <property type="match status" value="1"/>
</dbReference>
<sequence length="452" mass="48919">MPPPHSFLILFLLVYTPSFLFQISFAAHEDRDHDIDVCSYKGVFCAPSPKNKKIRVVAGIDLNHADIVGYLPTKLGLITDLAILHINSNRFCGVVRSSFRKMKLLHELDLSNNQFVGKFPKVVLSLPSLKYLDLRFNEFEENLGNSPVSVLVLANNNLGGCIPGSIGKMGKTLNEIILMNDNLTGCFPPKIGMLKKVTVFTGVVPASVCQLHNLQNFTYSFNYFTGEAPSCAAIGVVSNGTQNCIPGKMNQRSAKQCSSEAARPVDCNNFKCGGSGGGGENGSPLTPPSQSRRVIPVGRPSPNPAPIKKTFVASPPPPTSKSSPSTRSHPPPPPTRSFHPTTSLHFASLPPPTKKASPRTHLPPPPSPSPPPVEQQPLTYHHIPPPPPSPPPSNHYRSNYTPRPLIKGVSPGTHHHVPPLPPSPSVNKHKVPKYKPPLPPPPYQYKAPTPPT</sequence>
<protein>
    <recommendedName>
        <fullName evidence="9">Leucine-rich repeat extensin-like protein 2</fullName>
    </recommendedName>
</protein>
<dbReference type="Pfam" id="PF13855">
    <property type="entry name" value="LRR_8"/>
    <property type="match status" value="1"/>
</dbReference>